<name>A0ABV6UQA0_9ACTN</name>
<dbReference type="PANTHER" id="PTHR23513:SF6">
    <property type="entry name" value="MAJOR FACILITATOR SUPERFAMILY ASSOCIATED DOMAIN-CONTAINING PROTEIN"/>
    <property type="match status" value="1"/>
</dbReference>
<dbReference type="InterPro" id="IPR036259">
    <property type="entry name" value="MFS_trans_sf"/>
</dbReference>
<keyword evidence="4 6" id="KW-1133">Transmembrane helix</keyword>
<evidence type="ECO:0000313" key="9">
    <source>
        <dbReference type="Proteomes" id="UP001592528"/>
    </source>
</evidence>
<comment type="caution">
    <text evidence="8">The sequence shown here is derived from an EMBL/GenBank/DDBJ whole genome shotgun (WGS) entry which is preliminary data.</text>
</comment>
<dbReference type="EMBL" id="JBHEZZ010000011">
    <property type="protein sequence ID" value="MFC1403616.1"/>
    <property type="molecule type" value="Genomic_DNA"/>
</dbReference>
<organism evidence="8 9">
    <name type="scientific">Streptacidiphilus cavernicola</name>
    <dbReference type="NCBI Taxonomy" id="3342716"/>
    <lineage>
        <taxon>Bacteria</taxon>
        <taxon>Bacillati</taxon>
        <taxon>Actinomycetota</taxon>
        <taxon>Actinomycetes</taxon>
        <taxon>Kitasatosporales</taxon>
        <taxon>Streptomycetaceae</taxon>
        <taxon>Streptacidiphilus</taxon>
    </lineage>
</organism>
<dbReference type="PROSITE" id="PS50850">
    <property type="entry name" value="MFS"/>
    <property type="match status" value="1"/>
</dbReference>
<evidence type="ECO:0000256" key="4">
    <source>
        <dbReference type="ARBA" id="ARBA00022989"/>
    </source>
</evidence>
<evidence type="ECO:0000259" key="7">
    <source>
        <dbReference type="PROSITE" id="PS50850"/>
    </source>
</evidence>
<evidence type="ECO:0000256" key="5">
    <source>
        <dbReference type="ARBA" id="ARBA00023136"/>
    </source>
</evidence>
<protein>
    <submittedName>
        <fullName evidence="8">MFS transporter</fullName>
    </submittedName>
</protein>
<dbReference type="Gene3D" id="1.20.1250.20">
    <property type="entry name" value="MFS general substrate transporter like domains"/>
    <property type="match status" value="1"/>
</dbReference>
<gene>
    <name evidence="8" type="ORF">ACEZDJ_20210</name>
</gene>
<proteinExistence type="predicted"/>
<dbReference type="CDD" id="cd06173">
    <property type="entry name" value="MFS_MefA_like"/>
    <property type="match status" value="1"/>
</dbReference>
<feature type="transmembrane region" description="Helical" evidence="6">
    <location>
        <begin position="303"/>
        <end position="326"/>
    </location>
</feature>
<evidence type="ECO:0000313" key="8">
    <source>
        <dbReference type="EMBL" id="MFC1403616.1"/>
    </source>
</evidence>
<feature type="transmembrane region" description="Helical" evidence="6">
    <location>
        <begin position="338"/>
        <end position="360"/>
    </location>
</feature>
<dbReference type="Pfam" id="PF07690">
    <property type="entry name" value="MFS_1"/>
    <property type="match status" value="1"/>
</dbReference>
<keyword evidence="5 6" id="KW-0472">Membrane</keyword>
<keyword evidence="9" id="KW-1185">Reference proteome</keyword>
<dbReference type="Proteomes" id="UP001592528">
    <property type="component" value="Unassembled WGS sequence"/>
</dbReference>
<dbReference type="InterPro" id="IPR011701">
    <property type="entry name" value="MFS"/>
</dbReference>
<keyword evidence="3 6" id="KW-0812">Transmembrane</keyword>
<reference evidence="8 9" key="1">
    <citation type="submission" date="2024-09" db="EMBL/GenBank/DDBJ databases">
        <authorList>
            <person name="Lee S.D."/>
        </authorList>
    </citation>
    <scope>NUCLEOTIDE SEQUENCE [LARGE SCALE GENOMIC DNA]</scope>
    <source>
        <strain evidence="8 9">N1-5</strain>
    </source>
</reference>
<evidence type="ECO:0000256" key="6">
    <source>
        <dbReference type="SAM" id="Phobius"/>
    </source>
</evidence>
<evidence type="ECO:0000256" key="1">
    <source>
        <dbReference type="ARBA" id="ARBA00004651"/>
    </source>
</evidence>
<feature type="transmembrane region" description="Helical" evidence="6">
    <location>
        <begin position="218"/>
        <end position="240"/>
    </location>
</feature>
<feature type="transmembrane region" description="Helical" evidence="6">
    <location>
        <begin position="78"/>
        <end position="102"/>
    </location>
</feature>
<evidence type="ECO:0000256" key="3">
    <source>
        <dbReference type="ARBA" id="ARBA00022692"/>
    </source>
</evidence>
<feature type="transmembrane region" description="Helical" evidence="6">
    <location>
        <begin position="47"/>
        <end position="66"/>
    </location>
</feature>
<sequence>MRRLLARRELRCFIAGQVLSTLGDSAMWIAVGIWIKMLTGSSSAAGLSFFAFIVGNACSPAAGLLVDRVRRRPLLIRLNLLAAVAILPLLLVHGRHGLWIIYTVMVGYGFLNGLIASAQTALMQTVVPAGELGEANGLLQTLLQGLRLVTPLLGAGAVAVVGIGTLVVADAATFLAAALLLVLMRTEEPAPVRSAERMTRQVTAGVRHVLSVPALRQLVLAAVLAVTAFGFAESVCFAVVDQGLHRPPAFLGVLTSAQGAGAVVAGIGAAALMRRIGEGPLVALGLVAAGAGFLLLAPGILAAALLGTALVGASLPWILIGLVTSLQRRTPPELMGRADAAFNVLVTVPQAASIAVGAALLAVVDFRLLLCAMTALMLLAAAFLGTRRDQRTDRTPEAAAEATVQTVAGVEP</sequence>
<comment type="subcellular location">
    <subcellularLocation>
        <location evidence="1">Cell membrane</location>
        <topology evidence="1">Multi-pass membrane protein</topology>
    </subcellularLocation>
</comment>
<accession>A0ABV6UQA0</accession>
<feature type="transmembrane region" description="Helical" evidence="6">
    <location>
        <begin position="12"/>
        <end position="35"/>
    </location>
</feature>
<dbReference type="PANTHER" id="PTHR23513">
    <property type="entry name" value="INTEGRAL MEMBRANE EFFLUX PROTEIN-RELATED"/>
    <property type="match status" value="1"/>
</dbReference>
<dbReference type="RefSeq" id="WP_051724709.1">
    <property type="nucleotide sequence ID" value="NZ_JBHEZZ010000011.1"/>
</dbReference>
<dbReference type="InterPro" id="IPR020846">
    <property type="entry name" value="MFS_dom"/>
</dbReference>
<keyword evidence="2" id="KW-1003">Cell membrane</keyword>
<feature type="domain" description="Major facilitator superfamily (MFS) profile" evidence="7">
    <location>
        <begin position="1"/>
        <end position="188"/>
    </location>
</feature>
<feature type="transmembrane region" description="Helical" evidence="6">
    <location>
        <begin position="252"/>
        <end position="272"/>
    </location>
</feature>
<feature type="transmembrane region" description="Helical" evidence="6">
    <location>
        <begin position="279"/>
        <end position="297"/>
    </location>
</feature>
<dbReference type="SUPFAM" id="SSF103473">
    <property type="entry name" value="MFS general substrate transporter"/>
    <property type="match status" value="1"/>
</dbReference>
<feature type="transmembrane region" description="Helical" evidence="6">
    <location>
        <begin position="366"/>
        <end position="384"/>
    </location>
</feature>
<evidence type="ECO:0000256" key="2">
    <source>
        <dbReference type="ARBA" id="ARBA00022475"/>
    </source>
</evidence>